<gene>
    <name evidence="1" type="ORF">DOTSEDRAFT_127875</name>
</gene>
<sequence length="70" mass="7952">TDNDLLRLIGAERTPAHTQEESQRWKNGLTAVVQKLRSTNVGKDVECIASRIAEYRREFLGDPTQTLLLK</sequence>
<accession>N1PSI5</accession>
<dbReference type="OMA" id="RVVMFND"/>
<dbReference type="STRING" id="675120.N1PSI5"/>
<name>N1PSI5_DOTSN</name>
<dbReference type="EMBL" id="KB446538">
    <property type="protein sequence ID" value="EME45384.1"/>
    <property type="molecule type" value="Genomic_DNA"/>
</dbReference>
<reference evidence="2" key="1">
    <citation type="journal article" date="2012" name="PLoS Genet.">
        <title>The genomes of the fungal plant pathogens Cladosporium fulvum and Dothistroma septosporum reveal adaptation to different hosts and lifestyles but also signatures of common ancestry.</title>
        <authorList>
            <person name="de Wit P.J.G.M."/>
            <person name="van der Burgt A."/>
            <person name="Oekmen B."/>
            <person name="Stergiopoulos I."/>
            <person name="Abd-Elsalam K.A."/>
            <person name="Aerts A.L."/>
            <person name="Bahkali A.H."/>
            <person name="Beenen H.G."/>
            <person name="Chettri P."/>
            <person name="Cox M.P."/>
            <person name="Datema E."/>
            <person name="de Vries R.P."/>
            <person name="Dhillon B."/>
            <person name="Ganley A.R."/>
            <person name="Griffiths S.A."/>
            <person name="Guo Y."/>
            <person name="Hamelin R.C."/>
            <person name="Henrissat B."/>
            <person name="Kabir M.S."/>
            <person name="Jashni M.K."/>
            <person name="Kema G."/>
            <person name="Klaubauf S."/>
            <person name="Lapidus A."/>
            <person name="Levasseur A."/>
            <person name="Lindquist E."/>
            <person name="Mehrabi R."/>
            <person name="Ohm R.A."/>
            <person name="Owen T.J."/>
            <person name="Salamov A."/>
            <person name="Schwelm A."/>
            <person name="Schijlen E."/>
            <person name="Sun H."/>
            <person name="van den Burg H.A."/>
            <person name="van Ham R.C.H.J."/>
            <person name="Zhang S."/>
            <person name="Goodwin S.B."/>
            <person name="Grigoriev I.V."/>
            <person name="Collemare J."/>
            <person name="Bradshaw R.E."/>
        </authorList>
    </citation>
    <scope>NUCLEOTIDE SEQUENCE [LARGE SCALE GENOMIC DNA]</scope>
    <source>
        <strain evidence="2">NZE10 / CBS 128990</strain>
    </source>
</reference>
<dbReference type="AlphaFoldDB" id="N1PSI5"/>
<evidence type="ECO:0000313" key="1">
    <source>
        <dbReference type="EMBL" id="EME45384.1"/>
    </source>
</evidence>
<organism evidence="1 2">
    <name type="scientific">Dothistroma septosporum (strain NZE10 / CBS 128990)</name>
    <name type="common">Red band needle blight fungus</name>
    <name type="synonym">Mycosphaerella pini</name>
    <dbReference type="NCBI Taxonomy" id="675120"/>
    <lineage>
        <taxon>Eukaryota</taxon>
        <taxon>Fungi</taxon>
        <taxon>Dikarya</taxon>
        <taxon>Ascomycota</taxon>
        <taxon>Pezizomycotina</taxon>
        <taxon>Dothideomycetes</taxon>
        <taxon>Dothideomycetidae</taxon>
        <taxon>Mycosphaerellales</taxon>
        <taxon>Mycosphaerellaceae</taxon>
        <taxon>Dothistroma</taxon>
    </lineage>
</organism>
<feature type="non-terminal residue" evidence="1">
    <location>
        <position position="1"/>
    </location>
</feature>
<dbReference type="Proteomes" id="UP000016933">
    <property type="component" value="Unassembled WGS sequence"/>
</dbReference>
<dbReference type="eggNOG" id="ENOG502RV5E">
    <property type="taxonomic scope" value="Eukaryota"/>
</dbReference>
<evidence type="ECO:0000313" key="2">
    <source>
        <dbReference type="Proteomes" id="UP000016933"/>
    </source>
</evidence>
<proteinExistence type="predicted"/>
<dbReference type="HOGENOM" id="CLU_2764712_0_0_1"/>
<protein>
    <submittedName>
        <fullName evidence="1">Uncharacterized protein</fullName>
    </submittedName>
</protein>
<keyword evidence="2" id="KW-1185">Reference proteome</keyword>
<dbReference type="OrthoDB" id="1922977at2759"/>
<reference evidence="1 2" key="2">
    <citation type="journal article" date="2012" name="PLoS Pathog.">
        <title>Diverse lifestyles and strategies of plant pathogenesis encoded in the genomes of eighteen Dothideomycetes fungi.</title>
        <authorList>
            <person name="Ohm R.A."/>
            <person name="Feau N."/>
            <person name="Henrissat B."/>
            <person name="Schoch C.L."/>
            <person name="Horwitz B.A."/>
            <person name="Barry K.W."/>
            <person name="Condon B.J."/>
            <person name="Copeland A.C."/>
            <person name="Dhillon B."/>
            <person name="Glaser F."/>
            <person name="Hesse C.N."/>
            <person name="Kosti I."/>
            <person name="LaButti K."/>
            <person name="Lindquist E.A."/>
            <person name="Lucas S."/>
            <person name="Salamov A.A."/>
            <person name="Bradshaw R.E."/>
            <person name="Ciuffetti L."/>
            <person name="Hamelin R.C."/>
            <person name="Kema G.H.J."/>
            <person name="Lawrence C."/>
            <person name="Scott J.A."/>
            <person name="Spatafora J.W."/>
            <person name="Turgeon B.G."/>
            <person name="de Wit P.J.G.M."/>
            <person name="Zhong S."/>
            <person name="Goodwin S.B."/>
            <person name="Grigoriev I.V."/>
        </authorList>
    </citation>
    <scope>NUCLEOTIDE SEQUENCE [LARGE SCALE GENOMIC DNA]</scope>
    <source>
        <strain evidence="2">NZE10 / CBS 128990</strain>
    </source>
</reference>